<evidence type="ECO:0000313" key="2">
    <source>
        <dbReference type="EMBL" id="MBO3269583.1"/>
    </source>
</evidence>
<dbReference type="Gene3D" id="1.25.40.10">
    <property type="entry name" value="Tetratricopeptide repeat domain"/>
    <property type="match status" value="1"/>
</dbReference>
<feature type="chain" id="PRO_5046621305" description="Tetratricopeptide repeat protein" evidence="1">
    <location>
        <begin position="18"/>
        <end position="292"/>
    </location>
</feature>
<dbReference type="Proteomes" id="UP000670527">
    <property type="component" value="Unassembled WGS sequence"/>
</dbReference>
<dbReference type="InterPro" id="IPR011990">
    <property type="entry name" value="TPR-like_helical_dom_sf"/>
</dbReference>
<reference evidence="2 3" key="1">
    <citation type="submission" date="2021-03" db="EMBL/GenBank/DDBJ databases">
        <authorList>
            <person name="Kim M.K."/>
        </authorList>
    </citation>
    <scope>NUCLEOTIDE SEQUENCE [LARGE SCALE GENOMIC DNA]</scope>
    <source>
        <strain evidence="2 3">BT507</strain>
    </source>
</reference>
<dbReference type="EMBL" id="JAGETX010000001">
    <property type="protein sequence ID" value="MBO3269583.1"/>
    <property type="molecule type" value="Genomic_DNA"/>
</dbReference>
<proteinExistence type="predicted"/>
<evidence type="ECO:0000256" key="1">
    <source>
        <dbReference type="SAM" id="SignalP"/>
    </source>
</evidence>
<accession>A0ABS3T7G1</accession>
<feature type="signal peptide" evidence="1">
    <location>
        <begin position="1"/>
        <end position="17"/>
    </location>
</feature>
<dbReference type="SUPFAM" id="SSF48452">
    <property type="entry name" value="TPR-like"/>
    <property type="match status" value="1"/>
</dbReference>
<name>A0ABS3T7G1_9BACT</name>
<dbReference type="RefSeq" id="WP_208306284.1">
    <property type="nucleotide sequence ID" value="NZ_JAGETX010000001.1"/>
</dbReference>
<keyword evidence="3" id="KW-1185">Reference proteome</keyword>
<sequence>MRLYHLLFFVVFLSACSSPTPLTLIDPTTKAAALVRVTDELTVLAPIITQESSPFNTVYYVADDNKRAATSQERLQEATELLEESPDLINKMVEDFSPNMLSSKKAKLKKKTQLQSWLQTHPNLDLGWAWLAGLQEDQDQAITSLSKAIALNGQVGYYYSQRALRYFLQGNYSAAIDDDKKALTLYHNRSAVYKELADTYAMMQDDNHFTETSDLRIAEMRQALNGLRKSTSHELERIDSLRLREEIGYAYLTKALYFIENRKQPALGCKDLSKAIAYNVAEAAELQRKHCR</sequence>
<gene>
    <name evidence="2" type="ORF">J4D97_02890</name>
</gene>
<evidence type="ECO:0000313" key="3">
    <source>
        <dbReference type="Proteomes" id="UP000670527"/>
    </source>
</evidence>
<organism evidence="2 3">
    <name type="scientific">Hymenobacter defluvii</name>
    <dbReference type="NCBI Taxonomy" id="2054411"/>
    <lineage>
        <taxon>Bacteria</taxon>
        <taxon>Pseudomonadati</taxon>
        <taxon>Bacteroidota</taxon>
        <taxon>Cytophagia</taxon>
        <taxon>Cytophagales</taxon>
        <taxon>Hymenobacteraceae</taxon>
        <taxon>Hymenobacter</taxon>
    </lineage>
</organism>
<dbReference type="PROSITE" id="PS51257">
    <property type="entry name" value="PROKAR_LIPOPROTEIN"/>
    <property type="match status" value="1"/>
</dbReference>
<comment type="caution">
    <text evidence="2">The sequence shown here is derived from an EMBL/GenBank/DDBJ whole genome shotgun (WGS) entry which is preliminary data.</text>
</comment>
<keyword evidence="1" id="KW-0732">Signal</keyword>
<protein>
    <recommendedName>
        <fullName evidence="4">Tetratricopeptide repeat protein</fullName>
    </recommendedName>
</protein>
<evidence type="ECO:0008006" key="4">
    <source>
        <dbReference type="Google" id="ProtNLM"/>
    </source>
</evidence>